<dbReference type="GO" id="GO:0004553">
    <property type="term" value="F:hydrolase activity, hydrolyzing O-glycosyl compounds"/>
    <property type="evidence" value="ECO:0007669"/>
    <property type="project" value="InterPro"/>
</dbReference>
<name>A0A0D0L3U2_AGRTU</name>
<evidence type="ECO:0000313" key="8">
    <source>
        <dbReference type="EMBL" id="KIQ05544.1"/>
    </source>
</evidence>
<evidence type="ECO:0000256" key="2">
    <source>
        <dbReference type="ARBA" id="ARBA00022801"/>
    </source>
</evidence>
<keyword evidence="3 6" id="KW-0326">Glycosidase</keyword>
<dbReference type="InterPro" id="IPR051795">
    <property type="entry name" value="Glycosyl_Hydrlase_43"/>
</dbReference>
<feature type="site" description="Important for catalytic activity, responsible for pKa modulation of the active site Glu and correct orientation of both the proton donor and substrate" evidence="5">
    <location>
        <position position="126"/>
    </location>
</feature>
<accession>A0A0D0L3U2</accession>
<dbReference type="Gene3D" id="2.60.120.200">
    <property type="match status" value="1"/>
</dbReference>
<evidence type="ECO:0000256" key="3">
    <source>
        <dbReference type="ARBA" id="ARBA00023295"/>
    </source>
</evidence>
<feature type="domain" description="Beta-xylosidase C-terminal Concanavalin A-like" evidence="7">
    <location>
        <begin position="324"/>
        <end position="525"/>
    </location>
</feature>
<dbReference type="InterPro" id="IPR041542">
    <property type="entry name" value="GH43_C2"/>
</dbReference>
<evidence type="ECO:0000256" key="1">
    <source>
        <dbReference type="ARBA" id="ARBA00009865"/>
    </source>
</evidence>
<sequence>MIQNPILPGFHPDPSICRVGNDYYIAVSTFEWYPGVQIYHSTDLRDWRLVKRPLDRAEQLDLRGAPDSCGVWAPCLTHADGRFWLIYTDVKRKSGSFKDCHNYLVTSETIDGPWSSPTYLNSSGFDPSLFHDEDGRKWLLNLTWDYRARPSKFGGILLQEYDHEQGRLIGPISNIFAGSPHGLAEGPHLYRRDGRYHLLVAEGGTGMRHAVTMARSGEIAGPYELHPDTHVVTSRFHPDANLQRAGHGDLVETPDGATYLVHLCSRPLPGIGRSVLGRETAIQKCIWGDDGWLRLQGEPFAPQDTVLMSSNPQQKSLSESERYTFDVHTGLPDAFQWLRTPNPNRLFSLTARPGYLRLFGRESVGSWYEQSLVARRQTHFDFDAETEVYADPQSYHQMAGLIAYYNSFAYHYLCLTHDENVGRSLQILYCNGAWPVGKTTLALDDAVAVPPGAVKMRIEVRGALARFFYWKNDAWIRIGPLLDHSALSDEGGEGEHANFTGAFVGMAANDTSGQAMCSDFSYFTYASGCYTP</sequence>
<evidence type="ECO:0000256" key="4">
    <source>
        <dbReference type="PIRSR" id="PIRSR606710-1"/>
    </source>
</evidence>
<dbReference type="PANTHER" id="PTHR42812:SF12">
    <property type="entry name" value="BETA-XYLOSIDASE-RELATED"/>
    <property type="match status" value="1"/>
</dbReference>
<dbReference type="Pfam" id="PF17851">
    <property type="entry name" value="GH43_C2"/>
    <property type="match status" value="1"/>
</dbReference>
<keyword evidence="2 6" id="KW-0378">Hydrolase</keyword>
<dbReference type="OrthoDB" id="9801455at2"/>
<dbReference type="AlphaFoldDB" id="A0A0D0L3U2"/>
<dbReference type="InterPro" id="IPR023296">
    <property type="entry name" value="Glyco_hydro_beta-prop_sf"/>
</dbReference>
<protein>
    <submittedName>
        <fullName evidence="8">Beta-xylosidase</fullName>
    </submittedName>
</protein>
<evidence type="ECO:0000256" key="5">
    <source>
        <dbReference type="PIRSR" id="PIRSR606710-2"/>
    </source>
</evidence>
<dbReference type="EMBL" id="JXQV01000002">
    <property type="protein sequence ID" value="KIQ05544.1"/>
    <property type="molecule type" value="Genomic_DNA"/>
</dbReference>
<feature type="active site" description="Proton donor" evidence="4">
    <location>
        <position position="185"/>
    </location>
</feature>
<dbReference type="Proteomes" id="UP000035017">
    <property type="component" value="Unassembled WGS sequence"/>
</dbReference>
<proteinExistence type="inferred from homology"/>
<feature type="active site" description="Proton acceptor" evidence="4">
    <location>
        <position position="13"/>
    </location>
</feature>
<dbReference type="SUPFAM" id="SSF49899">
    <property type="entry name" value="Concanavalin A-like lectins/glucanases"/>
    <property type="match status" value="1"/>
</dbReference>
<dbReference type="SUPFAM" id="SSF75005">
    <property type="entry name" value="Arabinanase/levansucrase/invertase"/>
    <property type="match status" value="1"/>
</dbReference>
<comment type="similarity">
    <text evidence="1 6">Belongs to the glycosyl hydrolase 43 family.</text>
</comment>
<evidence type="ECO:0000259" key="7">
    <source>
        <dbReference type="Pfam" id="PF17851"/>
    </source>
</evidence>
<dbReference type="CDD" id="cd09000">
    <property type="entry name" value="GH43_SXA-like"/>
    <property type="match status" value="1"/>
</dbReference>
<dbReference type="GO" id="GO:0005975">
    <property type="term" value="P:carbohydrate metabolic process"/>
    <property type="evidence" value="ECO:0007669"/>
    <property type="project" value="InterPro"/>
</dbReference>
<evidence type="ECO:0000313" key="9">
    <source>
        <dbReference type="Proteomes" id="UP000035017"/>
    </source>
</evidence>
<organism evidence="8 9">
    <name type="scientific">Agrobacterium tumefaciens</name>
    <dbReference type="NCBI Taxonomy" id="358"/>
    <lineage>
        <taxon>Bacteria</taxon>
        <taxon>Pseudomonadati</taxon>
        <taxon>Pseudomonadota</taxon>
        <taxon>Alphaproteobacteria</taxon>
        <taxon>Hyphomicrobiales</taxon>
        <taxon>Rhizobiaceae</taxon>
        <taxon>Rhizobium/Agrobacterium group</taxon>
        <taxon>Agrobacterium</taxon>
        <taxon>Agrobacterium tumefaciens complex</taxon>
    </lineage>
</organism>
<dbReference type="InterPro" id="IPR013320">
    <property type="entry name" value="ConA-like_dom_sf"/>
</dbReference>
<dbReference type="Gene3D" id="2.115.10.20">
    <property type="entry name" value="Glycosyl hydrolase domain, family 43"/>
    <property type="match status" value="1"/>
</dbReference>
<comment type="caution">
    <text evidence="8">The sequence shown here is derived from an EMBL/GenBank/DDBJ whole genome shotgun (WGS) entry which is preliminary data.</text>
</comment>
<dbReference type="PANTHER" id="PTHR42812">
    <property type="entry name" value="BETA-XYLOSIDASE"/>
    <property type="match status" value="1"/>
</dbReference>
<reference evidence="8 9" key="1">
    <citation type="submission" date="2014-12" db="EMBL/GenBank/DDBJ databases">
        <title>16Stimator: statistical estimation of ribosomal gene copy numbers from draft genome assemblies.</title>
        <authorList>
            <person name="Perisin M.A."/>
            <person name="Vetter M."/>
            <person name="Gilbert J.A."/>
            <person name="Bergelson J."/>
        </authorList>
    </citation>
    <scope>NUCLEOTIDE SEQUENCE [LARGE SCALE GENOMIC DNA]</scope>
    <source>
        <strain evidence="8 9">MEJ076</strain>
    </source>
</reference>
<gene>
    <name evidence="8" type="ORF">RU07_01520</name>
</gene>
<evidence type="ECO:0000256" key="6">
    <source>
        <dbReference type="RuleBase" id="RU361187"/>
    </source>
</evidence>
<dbReference type="Pfam" id="PF04616">
    <property type="entry name" value="Glyco_hydro_43"/>
    <property type="match status" value="1"/>
</dbReference>
<dbReference type="InterPro" id="IPR006710">
    <property type="entry name" value="Glyco_hydro_43"/>
</dbReference>